<gene>
    <name evidence="2" type="ORF">DFK10_06605</name>
</gene>
<dbReference type="EMBL" id="QETF01000005">
    <property type="protein sequence ID" value="PWG17433.1"/>
    <property type="molecule type" value="Genomic_DNA"/>
</dbReference>
<keyword evidence="3" id="KW-1185">Reference proteome</keyword>
<protein>
    <submittedName>
        <fullName evidence="2">Uncharacterized protein</fullName>
    </submittedName>
</protein>
<evidence type="ECO:0000313" key="3">
    <source>
        <dbReference type="Proteomes" id="UP000245293"/>
    </source>
</evidence>
<dbReference type="InterPro" id="IPR047675">
    <property type="entry name" value="Putative_zinc-bd"/>
</dbReference>
<sequence>MFTKGTQIGKATRFGPDWPGQRCGARTRKGTPCQKPALRGKARCRLHGGKSTGPRTEEGRARIAAAHTTHGRLTKEKRAEAKRRAQVGRQIRAELKDIAARAVAHGWLDPDWKDQFKG</sequence>
<accession>A0A2V1P4M8</accession>
<dbReference type="OrthoDB" id="7597230at2"/>
<feature type="region of interest" description="Disordered" evidence="1">
    <location>
        <begin position="1"/>
        <end position="35"/>
    </location>
</feature>
<dbReference type="RefSeq" id="WP_109387848.1">
    <property type="nucleotide sequence ID" value="NZ_QETF01000005.1"/>
</dbReference>
<name>A0A2V1P4M8_9RHOB</name>
<organism evidence="2 3">
    <name type="scientific">Salibaculum griseiflavum</name>
    <dbReference type="NCBI Taxonomy" id="1914409"/>
    <lineage>
        <taxon>Bacteria</taxon>
        <taxon>Pseudomonadati</taxon>
        <taxon>Pseudomonadota</taxon>
        <taxon>Alphaproteobacteria</taxon>
        <taxon>Rhodobacterales</taxon>
        <taxon>Roseobacteraceae</taxon>
        <taxon>Salibaculum</taxon>
    </lineage>
</organism>
<evidence type="ECO:0000313" key="2">
    <source>
        <dbReference type="EMBL" id="PWG17433.1"/>
    </source>
</evidence>
<evidence type="ECO:0000256" key="1">
    <source>
        <dbReference type="SAM" id="MobiDB-lite"/>
    </source>
</evidence>
<proteinExistence type="predicted"/>
<dbReference type="NCBIfam" id="NF041373">
    <property type="entry name" value="HGG_STG"/>
    <property type="match status" value="1"/>
</dbReference>
<dbReference type="AlphaFoldDB" id="A0A2V1P4M8"/>
<reference evidence="3" key="1">
    <citation type="submission" date="2018-05" db="EMBL/GenBank/DDBJ databases">
        <authorList>
            <person name="Du Z."/>
            <person name="Wang X."/>
        </authorList>
    </citation>
    <scope>NUCLEOTIDE SEQUENCE [LARGE SCALE GENOMIC DNA]</scope>
    <source>
        <strain evidence="3">WDS4C29</strain>
    </source>
</reference>
<dbReference type="Proteomes" id="UP000245293">
    <property type="component" value="Unassembled WGS sequence"/>
</dbReference>
<comment type="caution">
    <text evidence="2">The sequence shown here is derived from an EMBL/GenBank/DDBJ whole genome shotgun (WGS) entry which is preliminary data.</text>
</comment>